<dbReference type="PANTHER" id="PTHR34472">
    <property type="entry name" value="SULFUR CARRIER PROTEIN THIS"/>
    <property type="match status" value="1"/>
</dbReference>
<keyword evidence="2" id="KW-1185">Reference proteome</keyword>
<dbReference type="RefSeq" id="WP_179796555.1">
    <property type="nucleotide sequence ID" value="NZ_BAABHP010000001.1"/>
</dbReference>
<proteinExistence type="predicted"/>
<accession>A0A7Y9J8E4</accession>
<dbReference type="EMBL" id="JACCBN010000001">
    <property type="protein sequence ID" value="NYD39203.1"/>
    <property type="molecule type" value="Genomic_DNA"/>
</dbReference>
<dbReference type="PANTHER" id="PTHR34472:SF1">
    <property type="entry name" value="SULFUR CARRIER PROTEIN THIS"/>
    <property type="match status" value="1"/>
</dbReference>
<name>A0A7Y9J8E4_9PSEU</name>
<sequence length="66" mass="6656">MNVLVNGDVTEIGPGSTLADVLAARGVPERGVAVAVSGEVVPRAQWRSTALRDGSVVEVLTAVQGG</sequence>
<dbReference type="Proteomes" id="UP000535890">
    <property type="component" value="Unassembled WGS sequence"/>
</dbReference>
<comment type="caution">
    <text evidence="1">The sequence shown here is derived from an EMBL/GenBank/DDBJ whole genome shotgun (WGS) entry which is preliminary data.</text>
</comment>
<dbReference type="AlphaFoldDB" id="A0A7Y9J8E4"/>
<dbReference type="Gene3D" id="3.10.20.30">
    <property type="match status" value="1"/>
</dbReference>
<evidence type="ECO:0000313" key="2">
    <source>
        <dbReference type="Proteomes" id="UP000535890"/>
    </source>
</evidence>
<organism evidence="1 2">
    <name type="scientific">Actinomycetospora corticicola</name>
    <dbReference type="NCBI Taxonomy" id="663602"/>
    <lineage>
        <taxon>Bacteria</taxon>
        <taxon>Bacillati</taxon>
        <taxon>Actinomycetota</taxon>
        <taxon>Actinomycetes</taxon>
        <taxon>Pseudonocardiales</taxon>
        <taxon>Pseudonocardiaceae</taxon>
        <taxon>Actinomycetospora</taxon>
    </lineage>
</organism>
<dbReference type="InterPro" id="IPR003749">
    <property type="entry name" value="ThiS/MoaD-like"/>
</dbReference>
<dbReference type="Pfam" id="PF02597">
    <property type="entry name" value="ThiS"/>
    <property type="match status" value="1"/>
</dbReference>
<dbReference type="CDD" id="cd00565">
    <property type="entry name" value="Ubl_ThiS"/>
    <property type="match status" value="1"/>
</dbReference>
<dbReference type="InterPro" id="IPR016155">
    <property type="entry name" value="Mopterin_synth/thiamin_S_b"/>
</dbReference>
<protein>
    <submittedName>
        <fullName evidence="1">Sulfur carrier protein</fullName>
    </submittedName>
</protein>
<reference evidence="1 2" key="1">
    <citation type="submission" date="2020-07" db="EMBL/GenBank/DDBJ databases">
        <title>Sequencing the genomes of 1000 actinobacteria strains.</title>
        <authorList>
            <person name="Klenk H.-P."/>
        </authorList>
    </citation>
    <scope>NUCLEOTIDE SEQUENCE [LARGE SCALE GENOMIC DNA]</scope>
    <source>
        <strain evidence="1 2">DSM 45772</strain>
    </source>
</reference>
<dbReference type="InterPro" id="IPR010035">
    <property type="entry name" value="Thi_S"/>
</dbReference>
<dbReference type="SUPFAM" id="SSF54285">
    <property type="entry name" value="MoaD/ThiS"/>
    <property type="match status" value="1"/>
</dbReference>
<dbReference type="InterPro" id="IPR012675">
    <property type="entry name" value="Beta-grasp_dom_sf"/>
</dbReference>
<gene>
    <name evidence="1" type="ORF">BJ983_005305</name>
</gene>
<dbReference type="NCBIfam" id="TIGR01683">
    <property type="entry name" value="thiS"/>
    <property type="match status" value="1"/>
</dbReference>
<evidence type="ECO:0000313" key="1">
    <source>
        <dbReference type="EMBL" id="NYD39203.1"/>
    </source>
</evidence>